<dbReference type="InterPro" id="IPR020556">
    <property type="entry name" value="Amidase_CS"/>
</dbReference>
<accession>A0A1H0AAB8</accession>
<dbReference type="Proteomes" id="UP000182470">
    <property type="component" value="Chromosome I"/>
</dbReference>
<dbReference type="OrthoDB" id="8872210at2"/>
<dbReference type="GO" id="GO:0012505">
    <property type="term" value="C:endomembrane system"/>
    <property type="evidence" value="ECO:0007669"/>
    <property type="project" value="TreeGrafter"/>
</dbReference>
<organism evidence="3 4">
    <name type="scientific">Pseudomonas antarctica</name>
    <dbReference type="NCBI Taxonomy" id="219572"/>
    <lineage>
        <taxon>Bacteria</taxon>
        <taxon>Pseudomonadati</taxon>
        <taxon>Pseudomonadota</taxon>
        <taxon>Gammaproteobacteria</taxon>
        <taxon>Pseudomonadales</taxon>
        <taxon>Pseudomonadaceae</taxon>
        <taxon>Pseudomonas</taxon>
    </lineage>
</organism>
<evidence type="ECO:0000313" key="3">
    <source>
        <dbReference type="EMBL" id="SDN30387.1"/>
    </source>
</evidence>
<dbReference type="EC" id="3.5.1.4" evidence="2"/>
<dbReference type="EMBL" id="LT629704">
    <property type="protein sequence ID" value="SDN30387.1"/>
    <property type="molecule type" value="Genomic_DNA"/>
</dbReference>
<sequence length="430" mass="44361">MSFSDSLLRHSATELGALIQQRKLTSTAIVSTYLARIEEQNPAINALVQVCAETALAGAWAADRAVAQGEYGGVLQGVPFTVKDVIDTCGVVSAAGLAERADYRPAQDAVVVARMKAAGAILLGKNNCPPGGGGGVTDNPVYGATRNPHALSHSPGGSSGGEAAAIAAGLSPVGLGSDSGGSLRVPAHFCGVSTLKPTTGRVPNTGVFDHPGGLSDCRSQIGPMARHVEDLALVLQVIAGEDGQDAGVIPMPLRAVEAQALSGLRVAWYGDGGIEPADEITQATLQVAANLLERAGAVINPAFPSVLRHSREITERYWAMSKGSGAQSIKLLADWDHFRSAMLGFMADYDLILCPVDAAPAPSLGAERPGLFSHTLPYSLAGWPCVVVRAGTDASGLPVGVQIVARPWHEHLALAAAMAIERAVPFVNPT</sequence>
<dbReference type="Pfam" id="PF01425">
    <property type="entry name" value="Amidase"/>
    <property type="match status" value="2"/>
</dbReference>
<dbReference type="RefSeq" id="WP_083358263.1">
    <property type="nucleotide sequence ID" value="NZ_JXDI01000002.1"/>
</dbReference>
<dbReference type="AlphaFoldDB" id="A0A1H0AAB8"/>
<reference evidence="3 4" key="2">
    <citation type="submission" date="2016-10" db="EMBL/GenBank/DDBJ databases">
        <authorList>
            <person name="de Groot N.N."/>
        </authorList>
    </citation>
    <scope>NUCLEOTIDE SEQUENCE [LARGE SCALE GENOMIC DNA]</scope>
    <source>
        <strain evidence="3 4">BS2772</strain>
    </source>
</reference>
<dbReference type="InterPro" id="IPR036928">
    <property type="entry name" value="AS_sf"/>
</dbReference>
<evidence type="ECO:0000313" key="5">
    <source>
        <dbReference type="Proteomes" id="UP000748067"/>
    </source>
</evidence>
<dbReference type="PROSITE" id="PS00571">
    <property type="entry name" value="AMIDASES"/>
    <property type="match status" value="1"/>
</dbReference>
<evidence type="ECO:0000259" key="1">
    <source>
        <dbReference type="Pfam" id="PF01425"/>
    </source>
</evidence>
<dbReference type="InterPro" id="IPR023631">
    <property type="entry name" value="Amidase_dom"/>
</dbReference>
<dbReference type="GO" id="GO:0004040">
    <property type="term" value="F:amidase activity"/>
    <property type="evidence" value="ECO:0007669"/>
    <property type="project" value="UniProtKB-EC"/>
</dbReference>
<dbReference type="SUPFAM" id="SSF75304">
    <property type="entry name" value="Amidase signature (AS) enzymes"/>
    <property type="match status" value="1"/>
</dbReference>
<dbReference type="InterPro" id="IPR052739">
    <property type="entry name" value="FAAH2"/>
</dbReference>
<dbReference type="EC" id="3.5.1.14" evidence="2"/>
<dbReference type="EC" id="3.5.1.13" evidence="2"/>
<dbReference type="GO" id="GO:0047680">
    <property type="term" value="F:aryl-acylamidase activity"/>
    <property type="evidence" value="ECO:0007669"/>
    <property type="project" value="UniProtKB-EC"/>
</dbReference>
<keyword evidence="2" id="KW-0378">Hydrolase</keyword>
<dbReference type="PANTHER" id="PTHR43372:SF4">
    <property type="entry name" value="FATTY-ACID AMIDE HYDROLASE 2"/>
    <property type="match status" value="1"/>
</dbReference>
<name>A0A1H0AAB8_9PSED</name>
<keyword evidence="5" id="KW-1185">Reference proteome</keyword>
<dbReference type="GO" id="GO:0004046">
    <property type="term" value="F:aminoacylase activity"/>
    <property type="evidence" value="ECO:0007669"/>
    <property type="project" value="UniProtKB-EC"/>
</dbReference>
<dbReference type="PANTHER" id="PTHR43372">
    <property type="entry name" value="FATTY-ACID AMIDE HYDROLASE"/>
    <property type="match status" value="1"/>
</dbReference>
<dbReference type="Proteomes" id="UP000748067">
    <property type="component" value="Unassembled WGS sequence"/>
</dbReference>
<evidence type="ECO:0000313" key="2">
    <source>
        <dbReference type="EMBL" id="KAF2407192.1"/>
    </source>
</evidence>
<proteinExistence type="predicted"/>
<gene>
    <name evidence="2" type="primary">aam_2</name>
    <name evidence="2" type="ORF">PSAN_41200</name>
    <name evidence="3" type="ORF">SAMN04490179_3569</name>
</gene>
<evidence type="ECO:0000313" key="4">
    <source>
        <dbReference type="Proteomes" id="UP000182470"/>
    </source>
</evidence>
<feature type="domain" description="Amidase" evidence="1">
    <location>
        <begin position="29"/>
        <end position="324"/>
    </location>
</feature>
<dbReference type="Gene3D" id="3.90.1300.10">
    <property type="entry name" value="Amidase signature (AS) domain"/>
    <property type="match status" value="1"/>
</dbReference>
<dbReference type="EMBL" id="JXDI01000002">
    <property type="protein sequence ID" value="KAF2407192.1"/>
    <property type="molecule type" value="Genomic_DNA"/>
</dbReference>
<feature type="domain" description="Amidase" evidence="1">
    <location>
        <begin position="332"/>
        <end position="413"/>
    </location>
</feature>
<reference evidence="2 5" key="1">
    <citation type="submission" date="2015-01" db="EMBL/GenBank/DDBJ databases">
        <title>Genome Sequence of Pseudomonas antarctica CMS 35.</title>
        <authorList>
            <person name="Voget S."/>
            <person name="Chow J."/>
            <person name="Daniel R."/>
            <person name="Streit W."/>
        </authorList>
    </citation>
    <scope>NUCLEOTIDE SEQUENCE [LARGE SCALE GENOMIC DNA]</scope>
    <source>
        <strain evidence="2 5">CMS 35</strain>
    </source>
</reference>
<protein>
    <submittedName>
        <fullName evidence="2 3">Amidase</fullName>
        <ecNumber evidence="2">3.5.1.13</ecNumber>
        <ecNumber evidence="2">3.5.1.14</ecNumber>
        <ecNumber evidence="2">3.5.1.4</ecNumber>
    </submittedName>
</protein>